<protein>
    <submittedName>
        <fullName evidence="2">SlyX family protein</fullName>
    </submittedName>
</protein>
<dbReference type="InterPro" id="IPR007236">
    <property type="entry name" value="SlyX"/>
</dbReference>
<proteinExistence type="predicted"/>
<dbReference type="AlphaFoldDB" id="A0A941BHA6"/>
<evidence type="ECO:0000313" key="2">
    <source>
        <dbReference type="EMBL" id="MBQ0931413.1"/>
    </source>
</evidence>
<evidence type="ECO:0000256" key="1">
    <source>
        <dbReference type="SAM" id="MobiDB-lite"/>
    </source>
</evidence>
<organism evidence="2 3">
    <name type="scientific">Ideonella alba</name>
    <dbReference type="NCBI Taxonomy" id="2824118"/>
    <lineage>
        <taxon>Bacteria</taxon>
        <taxon>Pseudomonadati</taxon>
        <taxon>Pseudomonadota</taxon>
        <taxon>Betaproteobacteria</taxon>
        <taxon>Burkholderiales</taxon>
        <taxon>Sphaerotilaceae</taxon>
        <taxon>Ideonella</taxon>
    </lineage>
</organism>
<accession>A0A941BHA6</accession>
<comment type="caution">
    <text evidence="2">The sequence shown here is derived from an EMBL/GenBank/DDBJ whole genome shotgun (WGS) entry which is preliminary data.</text>
</comment>
<reference evidence="2 3" key="1">
    <citation type="submission" date="2021-04" db="EMBL/GenBank/DDBJ databases">
        <title>The genome sequence of Ideonella sp. 3Y2.</title>
        <authorList>
            <person name="Liu Y."/>
        </authorList>
    </citation>
    <scope>NUCLEOTIDE SEQUENCE [LARGE SCALE GENOMIC DNA]</scope>
    <source>
        <strain evidence="2 3">3Y2</strain>
    </source>
</reference>
<dbReference type="EMBL" id="JAGQDD010000008">
    <property type="protein sequence ID" value="MBQ0931413.1"/>
    <property type="molecule type" value="Genomic_DNA"/>
</dbReference>
<evidence type="ECO:0000313" key="3">
    <source>
        <dbReference type="Proteomes" id="UP000676246"/>
    </source>
</evidence>
<sequence>MSDSPDADQRLTALEIKISYLEDLADTLNSLVARQQQQIEWLARELLQLRRQGAEPGTPGGGLLDERPPHY</sequence>
<name>A0A941BHA6_9BURK</name>
<dbReference type="Pfam" id="PF04102">
    <property type="entry name" value="SlyX"/>
    <property type="match status" value="1"/>
</dbReference>
<feature type="region of interest" description="Disordered" evidence="1">
    <location>
        <begin position="52"/>
        <end position="71"/>
    </location>
</feature>
<keyword evidence="3" id="KW-1185">Reference proteome</keyword>
<dbReference type="RefSeq" id="WP_210854389.1">
    <property type="nucleotide sequence ID" value="NZ_JAGQDD010000008.1"/>
</dbReference>
<dbReference type="Proteomes" id="UP000676246">
    <property type="component" value="Unassembled WGS sequence"/>
</dbReference>
<dbReference type="Gene3D" id="1.20.5.300">
    <property type="match status" value="1"/>
</dbReference>
<gene>
    <name evidence="2" type="ORF">KAK03_13045</name>
</gene>